<organism evidence="2 3">
    <name type="scientific">Cercophora newfieldiana</name>
    <dbReference type="NCBI Taxonomy" id="92897"/>
    <lineage>
        <taxon>Eukaryota</taxon>
        <taxon>Fungi</taxon>
        <taxon>Dikarya</taxon>
        <taxon>Ascomycota</taxon>
        <taxon>Pezizomycotina</taxon>
        <taxon>Sordariomycetes</taxon>
        <taxon>Sordariomycetidae</taxon>
        <taxon>Sordariales</taxon>
        <taxon>Lasiosphaeriaceae</taxon>
        <taxon>Cercophora</taxon>
    </lineage>
</organism>
<dbReference type="Proteomes" id="UP001174936">
    <property type="component" value="Unassembled WGS sequence"/>
</dbReference>
<dbReference type="AlphaFoldDB" id="A0AA39YMI5"/>
<evidence type="ECO:0000259" key="1">
    <source>
        <dbReference type="Pfam" id="PF20516"/>
    </source>
</evidence>
<sequence>MAITLRLPGRLSDTTPPADARLVEAIRSAVNEPADGLESVNYTMYEPVRFAPVAISIETKTPAGDDEAAKVQLGVWVAAWHHRLEAFRRYERIKIVTLPLLLITGHHWKLFFACDRGWGIEIVHEMAIGDTQTLLAMYRLVAVLRALGRWVESSYRKWIEEWFLDE</sequence>
<evidence type="ECO:0000313" key="3">
    <source>
        <dbReference type="Proteomes" id="UP001174936"/>
    </source>
</evidence>
<reference evidence="2" key="1">
    <citation type="submission" date="2023-06" db="EMBL/GenBank/DDBJ databases">
        <title>Genome-scale phylogeny and comparative genomics of the fungal order Sordariales.</title>
        <authorList>
            <consortium name="Lawrence Berkeley National Laboratory"/>
            <person name="Hensen N."/>
            <person name="Bonometti L."/>
            <person name="Westerberg I."/>
            <person name="Brannstrom I.O."/>
            <person name="Guillou S."/>
            <person name="Cros-Aarteil S."/>
            <person name="Calhoun S."/>
            <person name="Haridas S."/>
            <person name="Kuo A."/>
            <person name="Mondo S."/>
            <person name="Pangilinan J."/>
            <person name="Riley R."/>
            <person name="Labutti K."/>
            <person name="Andreopoulos B."/>
            <person name="Lipzen A."/>
            <person name="Chen C."/>
            <person name="Yanf M."/>
            <person name="Daum C."/>
            <person name="Ng V."/>
            <person name="Clum A."/>
            <person name="Steindorff A."/>
            <person name="Ohm R."/>
            <person name="Martin F."/>
            <person name="Silar P."/>
            <person name="Natvig D."/>
            <person name="Lalanne C."/>
            <person name="Gautier V."/>
            <person name="Ament-Velasquez S.L."/>
            <person name="Kruys A."/>
            <person name="Hutchinson M.I."/>
            <person name="Powell A.J."/>
            <person name="Barry K."/>
            <person name="Miller A.N."/>
            <person name="Grigoriev I.V."/>
            <person name="Debuchy R."/>
            <person name="Gladieux P."/>
            <person name="Thoren M.H."/>
            <person name="Johannesson H."/>
        </authorList>
    </citation>
    <scope>NUCLEOTIDE SEQUENCE</scope>
    <source>
        <strain evidence="2">SMH2532-1</strain>
    </source>
</reference>
<evidence type="ECO:0000313" key="2">
    <source>
        <dbReference type="EMBL" id="KAK0655274.1"/>
    </source>
</evidence>
<dbReference type="EMBL" id="JAULSV010000001">
    <property type="protein sequence ID" value="KAK0655274.1"/>
    <property type="molecule type" value="Genomic_DNA"/>
</dbReference>
<proteinExistence type="predicted"/>
<gene>
    <name evidence="2" type="ORF">B0T16DRAFT_319675</name>
</gene>
<accession>A0AA39YMI5</accession>
<dbReference type="Pfam" id="PF20516">
    <property type="entry name" value="PDDEXK_12"/>
    <property type="match status" value="1"/>
</dbReference>
<comment type="caution">
    <text evidence="2">The sequence shown here is derived from an EMBL/GenBank/DDBJ whole genome shotgun (WGS) entry which is preliminary data.</text>
</comment>
<keyword evidence="3" id="KW-1185">Reference proteome</keyword>
<protein>
    <recommendedName>
        <fullName evidence="1">PD-(D/E)XK nuclease-like domain-containing protein</fullName>
    </recommendedName>
</protein>
<dbReference type="InterPro" id="IPR046797">
    <property type="entry name" value="PDDEXK_12"/>
</dbReference>
<name>A0AA39YMI5_9PEZI</name>
<feature type="domain" description="PD-(D/E)XK nuclease-like" evidence="1">
    <location>
        <begin position="5"/>
        <end position="156"/>
    </location>
</feature>